<name>A0AAW1G3S6_ZOAVI</name>
<evidence type="ECO:0000313" key="1">
    <source>
        <dbReference type="EMBL" id="KAK9541230.1"/>
    </source>
</evidence>
<accession>A0AAW1G3S6</accession>
<comment type="caution">
    <text evidence="1">The sequence shown here is derived from an EMBL/GenBank/DDBJ whole genome shotgun (WGS) entry which is preliminary data.</text>
</comment>
<keyword evidence="2" id="KW-1185">Reference proteome</keyword>
<proteinExistence type="predicted"/>
<dbReference type="Proteomes" id="UP001488805">
    <property type="component" value="Unassembled WGS sequence"/>
</dbReference>
<dbReference type="EMBL" id="JBCEZU010000002">
    <property type="protein sequence ID" value="KAK9541230.1"/>
    <property type="molecule type" value="Genomic_DNA"/>
</dbReference>
<protein>
    <submittedName>
        <fullName evidence="1">Uncharacterized protein</fullName>
    </submittedName>
</protein>
<organism evidence="1 2">
    <name type="scientific">Zoarces viviparus</name>
    <name type="common">Viviparous eelpout</name>
    <name type="synonym">Blennius viviparus</name>
    <dbReference type="NCBI Taxonomy" id="48416"/>
    <lineage>
        <taxon>Eukaryota</taxon>
        <taxon>Metazoa</taxon>
        <taxon>Chordata</taxon>
        <taxon>Craniata</taxon>
        <taxon>Vertebrata</taxon>
        <taxon>Euteleostomi</taxon>
        <taxon>Actinopterygii</taxon>
        <taxon>Neopterygii</taxon>
        <taxon>Teleostei</taxon>
        <taxon>Neoteleostei</taxon>
        <taxon>Acanthomorphata</taxon>
        <taxon>Eupercaria</taxon>
        <taxon>Perciformes</taxon>
        <taxon>Cottioidei</taxon>
        <taxon>Zoarcales</taxon>
        <taxon>Zoarcidae</taxon>
        <taxon>Zoarcinae</taxon>
        <taxon>Zoarces</taxon>
    </lineage>
</organism>
<evidence type="ECO:0000313" key="2">
    <source>
        <dbReference type="Proteomes" id="UP001488805"/>
    </source>
</evidence>
<reference evidence="1 2" key="1">
    <citation type="journal article" date="2024" name="Genome Biol. Evol.">
        <title>Chromosome-level genome assembly of the viviparous eelpout Zoarces viviparus.</title>
        <authorList>
            <person name="Fuhrmann N."/>
            <person name="Brasseur M.V."/>
            <person name="Bakowski C.E."/>
            <person name="Podsiadlowski L."/>
            <person name="Prost S."/>
            <person name="Krehenwinkel H."/>
            <person name="Mayer C."/>
        </authorList>
    </citation>
    <scope>NUCLEOTIDE SEQUENCE [LARGE SCALE GENOMIC DNA]</scope>
    <source>
        <strain evidence="1">NO-MEL_2022_Ind0_liver</strain>
    </source>
</reference>
<dbReference type="AlphaFoldDB" id="A0AAW1G3S6"/>
<sequence>MSSRSSSSAARDTSNSFCLLNYYQHTLTDADCSVWQGMKSRWHYALLYRHYAAMNNLSHSLLSDGAKALERHSQRDTGTDTDHHVMSDCRAKGLLQERLRVCDSTGGNFHWEL</sequence>
<gene>
    <name evidence="1" type="ORF">VZT92_001291</name>
</gene>